<dbReference type="EMBL" id="LIZX01000083">
    <property type="protein sequence ID" value="KPJ66341.1"/>
    <property type="molecule type" value="Genomic_DNA"/>
</dbReference>
<feature type="signal peptide" evidence="2">
    <location>
        <begin position="1"/>
        <end position="24"/>
    </location>
</feature>
<evidence type="ECO:0000256" key="1">
    <source>
        <dbReference type="SAM" id="Phobius"/>
    </source>
</evidence>
<sequence>MKLIKNICILLFAFMCYLSLPSQAVVVSANQLVEDALHYDGASIEYVGEVVGDIMARGEYVWLNVNDGSRAIGIWAEKKLVKNIEKTGSYNYIGDKVKVVGDFHRACPEHGGDLDIHAETISVIEEGHKIEHALNPTKIVVAIILLLAVLALIFLPRILKPSS</sequence>
<reference evidence="3 4" key="1">
    <citation type="journal article" date="2015" name="Microbiome">
        <title>Genomic resolution of linkages in carbon, nitrogen, and sulfur cycling among widespread estuary sediment bacteria.</title>
        <authorList>
            <person name="Baker B.J."/>
            <person name="Lazar C.S."/>
            <person name="Teske A.P."/>
            <person name="Dick G.J."/>
        </authorList>
    </citation>
    <scope>NUCLEOTIDE SEQUENCE [LARGE SCALE GENOMIC DNA]</scope>
    <source>
        <strain evidence="3">DG_54_3</strain>
    </source>
</reference>
<feature type="transmembrane region" description="Helical" evidence="1">
    <location>
        <begin position="139"/>
        <end position="159"/>
    </location>
</feature>
<dbReference type="PATRIC" id="fig|1703775.3.peg.3335"/>
<comment type="caution">
    <text evidence="3">The sequence shown here is derived from an EMBL/GenBank/DDBJ whole genome shotgun (WGS) entry which is preliminary data.</text>
</comment>
<organism evidence="3 4">
    <name type="scientific">candidate division WOR-1 bacterium DG_54_3</name>
    <dbReference type="NCBI Taxonomy" id="1703775"/>
    <lineage>
        <taxon>Bacteria</taxon>
        <taxon>Bacillati</taxon>
        <taxon>Saganbacteria</taxon>
    </lineage>
</organism>
<keyword evidence="2" id="KW-0732">Signal</keyword>
<evidence type="ECO:0000313" key="4">
    <source>
        <dbReference type="Proteomes" id="UP000051861"/>
    </source>
</evidence>
<proteinExistence type="predicted"/>
<evidence type="ECO:0000256" key="2">
    <source>
        <dbReference type="SAM" id="SignalP"/>
    </source>
</evidence>
<evidence type="ECO:0008006" key="5">
    <source>
        <dbReference type="Google" id="ProtNLM"/>
    </source>
</evidence>
<protein>
    <recommendedName>
        <fullName evidence="5">DNA-binding protein</fullName>
    </recommendedName>
</protein>
<dbReference type="AlphaFoldDB" id="A0A0S7XV48"/>
<dbReference type="Proteomes" id="UP000051861">
    <property type="component" value="Unassembled WGS sequence"/>
</dbReference>
<accession>A0A0S7XV48</accession>
<name>A0A0S7XV48_UNCSA</name>
<feature type="chain" id="PRO_5006640289" description="DNA-binding protein" evidence="2">
    <location>
        <begin position="25"/>
        <end position="163"/>
    </location>
</feature>
<evidence type="ECO:0000313" key="3">
    <source>
        <dbReference type="EMBL" id="KPJ66341.1"/>
    </source>
</evidence>
<keyword evidence="1" id="KW-0472">Membrane</keyword>
<keyword evidence="1" id="KW-1133">Transmembrane helix</keyword>
<keyword evidence="1" id="KW-0812">Transmembrane</keyword>
<gene>
    <name evidence="3" type="ORF">AMJ44_08515</name>
</gene>